<evidence type="ECO:0000256" key="11">
    <source>
        <dbReference type="ARBA" id="ARBA00038905"/>
    </source>
</evidence>
<dbReference type="PROSITE" id="PS00893">
    <property type="entry name" value="NUDIX_BOX"/>
    <property type="match status" value="1"/>
</dbReference>
<dbReference type="PROSITE" id="PS51462">
    <property type="entry name" value="NUDIX"/>
    <property type="match status" value="1"/>
</dbReference>
<evidence type="ECO:0000256" key="7">
    <source>
        <dbReference type="ARBA" id="ARBA00022801"/>
    </source>
</evidence>
<evidence type="ECO:0000259" key="13">
    <source>
        <dbReference type="PROSITE" id="PS51462"/>
    </source>
</evidence>
<evidence type="ECO:0000256" key="12">
    <source>
        <dbReference type="RuleBase" id="RU003476"/>
    </source>
</evidence>
<organism evidence="14 15">
    <name type="scientific">Microbacterium thalassium</name>
    <dbReference type="NCBI Taxonomy" id="362649"/>
    <lineage>
        <taxon>Bacteria</taxon>
        <taxon>Bacillati</taxon>
        <taxon>Actinomycetota</taxon>
        <taxon>Actinomycetes</taxon>
        <taxon>Micrococcales</taxon>
        <taxon>Microbacteriaceae</taxon>
        <taxon>Microbacterium</taxon>
    </lineage>
</organism>
<dbReference type="GO" id="GO:0008413">
    <property type="term" value="F:8-oxo-7,8-dihydroguanosine triphosphate pyrophosphatase activity"/>
    <property type="evidence" value="ECO:0007669"/>
    <property type="project" value="TreeGrafter"/>
</dbReference>
<dbReference type="GO" id="GO:0006260">
    <property type="term" value="P:DNA replication"/>
    <property type="evidence" value="ECO:0007669"/>
    <property type="project" value="UniProtKB-KW"/>
</dbReference>
<accession>A0A7X0FR84</accession>
<comment type="catalytic activity">
    <reaction evidence="10">
        <text>8-oxo-dGTP + H2O = 8-oxo-dGMP + diphosphate + H(+)</text>
        <dbReference type="Rhea" id="RHEA:31575"/>
        <dbReference type="ChEBI" id="CHEBI:15377"/>
        <dbReference type="ChEBI" id="CHEBI:15378"/>
        <dbReference type="ChEBI" id="CHEBI:33019"/>
        <dbReference type="ChEBI" id="CHEBI:63224"/>
        <dbReference type="ChEBI" id="CHEBI:77896"/>
        <dbReference type="EC" id="3.6.1.55"/>
    </reaction>
</comment>
<keyword evidence="6" id="KW-0227">DNA damage</keyword>
<proteinExistence type="inferred from homology"/>
<dbReference type="PANTHER" id="PTHR47707:SF1">
    <property type="entry name" value="NUDIX HYDROLASE FAMILY PROTEIN"/>
    <property type="match status" value="1"/>
</dbReference>
<feature type="domain" description="Nudix hydrolase" evidence="13">
    <location>
        <begin position="32"/>
        <end position="162"/>
    </location>
</feature>
<keyword evidence="7 12" id="KW-0378">Hydrolase</keyword>
<keyword evidence="15" id="KW-1185">Reference proteome</keyword>
<dbReference type="GO" id="GO:0044716">
    <property type="term" value="F:8-oxo-GDP phosphatase activity"/>
    <property type="evidence" value="ECO:0007669"/>
    <property type="project" value="TreeGrafter"/>
</dbReference>
<gene>
    <name evidence="14" type="ORF">HD594_002531</name>
</gene>
<dbReference type="EMBL" id="JACHML010000001">
    <property type="protein sequence ID" value="MBB6392218.1"/>
    <property type="molecule type" value="Genomic_DNA"/>
</dbReference>
<dbReference type="InterPro" id="IPR047127">
    <property type="entry name" value="MutT-like"/>
</dbReference>
<evidence type="ECO:0000256" key="2">
    <source>
        <dbReference type="ARBA" id="ARBA00005582"/>
    </source>
</evidence>
<dbReference type="InterPro" id="IPR015797">
    <property type="entry name" value="NUDIX_hydrolase-like_dom_sf"/>
</dbReference>
<evidence type="ECO:0000256" key="6">
    <source>
        <dbReference type="ARBA" id="ARBA00022763"/>
    </source>
</evidence>
<dbReference type="GO" id="GO:0006281">
    <property type="term" value="P:DNA repair"/>
    <property type="evidence" value="ECO:0007669"/>
    <property type="project" value="UniProtKB-KW"/>
</dbReference>
<dbReference type="PRINTS" id="PR00502">
    <property type="entry name" value="NUDIXFAMILY"/>
</dbReference>
<dbReference type="EC" id="3.6.1.55" evidence="11"/>
<evidence type="ECO:0000256" key="9">
    <source>
        <dbReference type="ARBA" id="ARBA00023204"/>
    </source>
</evidence>
<comment type="caution">
    <text evidence="14">The sequence shown here is derived from an EMBL/GenBank/DDBJ whole genome shotgun (WGS) entry which is preliminary data.</text>
</comment>
<evidence type="ECO:0000256" key="5">
    <source>
        <dbReference type="ARBA" id="ARBA00022723"/>
    </source>
</evidence>
<evidence type="ECO:0000256" key="1">
    <source>
        <dbReference type="ARBA" id="ARBA00001946"/>
    </source>
</evidence>
<dbReference type="SUPFAM" id="SSF55811">
    <property type="entry name" value="Nudix"/>
    <property type="match status" value="1"/>
</dbReference>
<name>A0A7X0FR84_9MICO</name>
<protein>
    <recommendedName>
        <fullName evidence="11">8-oxo-dGTP diphosphatase</fullName>
        <ecNumber evidence="11">3.6.1.55</ecNumber>
    </recommendedName>
</protein>
<dbReference type="AlphaFoldDB" id="A0A7X0FR84"/>
<keyword evidence="8" id="KW-0460">Magnesium</keyword>
<evidence type="ECO:0000256" key="3">
    <source>
        <dbReference type="ARBA" id="ARBA00022457"/>
    </source>
</evidence>
<dbReference type="PANTHER" id="PTHR47707">
    <property type="entry name" value="8-OXO-DGTP DIPHOSPHATASE"/>
    <property type="match status" value="1"/>
</dbReference>
<dbReference type="GO" id="GO:0046872">
    <property type="term" value="F:metal ion binding"/>
    <property type="evidence" value="ECO:0007669"/>
    <property type="project" value="UniProtKB-KW"/>
</dbReference>
<dbReference type="InterPro" id="IPR020084">
    <property type="entry name" value="NUDIX_hydrolase_CS"/>
</dbReference>
<dbReference type="CDD" id="cd04693">
    <property type="entry name" value="NUDIX_Hydrolase"/>
    <property type="match status" value="1"/>
</dbReference>
<dbReference type="Gene3D" id="3.90.79.10">
    <property type="entry name" value="Nucleoside Triphosphate Pyrophosphohydrolase"/>
    <property type="match status" value="1"/>
</dbReference>
<comment type="cofactor">
    <cofactor evidence="1">
        <name>Mg(2+)</name>
        <dbReference type="ChEBI" id="CHEBI:18420"/>
    </cofactor>
</comment>
<keyword evidence="5" id="KW-0479">Metal-binding</keyword>
<dbReference type="Proteomes" id="UP000537775">
    <property type="component" value="Unassembled WGS sequence"/>
</dbReference>
<keyword evidence="9" id="KW-0234">DNA repair</keyword>
<evidence type="ECO:0000313" key="14">
    <source>
        <dbReference type="EMBL" id="MBB6392218.1"/>
    </source>
</evidence>
<dbReference type="GO" id="GO:0035539">
    <property type="term" value="F:8-oxo-7,8-dihydrodeoxyguanosine triphosphate pyrophosphatase activity"/>
    <property type="evidence" value="ECO:0007669"/>
    <property type="project" value="UniProtKB-EC"/>
</dbReference>
<evidence type="ECO:0000256" key="10">
    <source>
        <dbReference type="ARBA" id="ARBA00035861"/>
    </source>
</evidence>
<comment type="similarity">
    <text evidence="2 12">Belongs to the Nudix hydrolase family.</text>
</comment>
<evidence type="ECO:0000313" key="15">
    <source>
        <dbReference type="Proteomes" id="UP000537775"/>
    </source>
</evidence>
<dbReference type="Pfam" id="PF00293">
    <property type="entry name" value="NUDIX"/>
    <property type="match status" value="1"/>
</dbReference>
<reference evidence="14 15" key="1">
    <citation type="submission" date="2020-08" db="EMBL/GenBank/DDBJ databases">
        <title>Sequencing the genomes of 1000 actinobacteria strains.</title>
        <authorList>
            <person name="Klenk H.-P."/>
        </authorList>
    </citation>
    <scope>NUCLEOTIDE SEQUENCE [LARGE SCALE GENOMIC DNA]</scope>
    <source>
        <strain evidence="14 15">DSM 12511</strain>
    </source>
</reference>
<keyword evidence="4" id="KW-0235">DNA replication</keyword>
<evidence type="ECO:0000256" key="4">
    <source>
        <dbReference type="ARBA" id="ARBA00022705"/>
    </source>
</evidence>
<dbReference type="GO" id="GO:0044715">
    <property type="term" value="F:8-oxo-dGDP phosphatase activity"/>
    <property type="evidence" value="ECO:0007669"/>
    <property type="project" value="TreeGrafter"/>
</dbReference>
<sequence>MTAMGAGGEWWDLTDAAGNRLGRTHPRADPDLPHGTFHIVAATWAVGPDGRLLVAQRAATKTFPLEWEFPAGSALAGESSRDAAARELGEEAGIQVDPAHLRPVGRSHERTQLVDIYVVHLDAAVDPVPQPEEVAASEWVTLAEVDRRRREALFARPWLNRLDLFWRELADAVAAAPGGRPS</sequence>
<keyword evidence="3" id="KW-0515">Mutator protein</keyword>
<dbReference type="InterPro" id="IPR020476">
    <property type="entry name" value="Nudix_hydrolase"/>
</dbReference>
<evidence type="ECO:0000256" key="8">
    <source>
        <dbReference type="ARBA" id="ARBA00022842"/>
    </source>
</evidence>
<dbReference type="InterPro" id="IPR000086">
    <property type="entry name" value="NUDIX_hydrolase_dom"/>
</dbReference>